<evidence type="ECO:0000256" key="4">
    <source>
        <dbReference type="ARBA" id="ARBA00022833"/>
    </source>
</evidence>
<dbReference type="InterPro" id="IPR054483">
    <property type="entry name" value="DC1-like_CT"/>
</dbReference>
<dbReference type="InterPro" id="IPR053192">
    <property type="entry name" value="Vacuole_Formation_Reg"/>
</dbReference>
<reference evidence="6 7" key="1">
    <citation type="submission" date="2021-03" db="EMBL/GenBank/DDBJ databases">
        <authorList>
            <person name="King G.J."/>
            <person name="Bancroft I."/>
            <person name="Baten A."/>
            <person name="Bloomfield J."/>
            <person name="Borpatragohain P."/>
            <person name="He Z."/>
            <person name="Irish N."/>
            <person name="Irwin J."/>
            <person name="Liu K."/>
            <person name="Mauleon R.P."/>
            <person name="Moore J."/>
            <person name="Morris R."/>
            <person name="Ostergaard L."/>
            <person name="Wang B."/>
            <person name="Wells R."/>
        </authorList>
    </citation>
    <scope>NUCLEOTIDE SEQUENCE [LARGE SCALE GENOMIC DNA]</scope>
    <source>
        <strain evidence="6">R-o-18</strain>
        <tissue evidence="6">Leaf</tissue>
    </source>
</reference>
<dbReference type="Pfam" id="PF03107">
    <property type="entry name" value="C1_2"/>
    <property type="match status" value="5"/>
</dbReference>
<dbReference type="Pfam" id="PF22926">
    <property type="entry name" value="C1-like_CT"/>
    <property type="match status" value="1"/>
</dbReference>
<evidence type="ECO:0000256" key="1">
    <source>
        <dbReference type="ARBA" id="ARBA00022723"/>
    </source>
</evidence>
<dbReference type="PROSITE" id="PS50081">
    <property type="entry name" value="ZF_DAG_PE_2"/>
    <property type="match status" value="1"/>
</dbReference>
<evidence type="ECO:0000256" key="2">
    <source>
        <dbReference type="ARBA" id="ARBA00022737"/>
    </source>
</evidence>
<proteinExistence type="predicted"/>
<accession>A0ABQ7MIZ8</accession>
<dbReference type="SUPFAM" id="SSF57889">
    <property type="entry name" value="Cysteine-rich domain"/>
    <property type="match status" value="6"/>
</dbReference>
<dbReference type="PANTHER" id="PTHR32410">
    <property type="entry name" value="CYSTEINE/HISTIDINE-RICH C1 DOMAIN FAMILY PROTEIN"/>
    <property type="match status" value="1"/>
</dbReference>
<protein>
    <recommendedName>
        <fullName evidence="5">Phorbol-ester/DAG-type domain-containing protein</fullName>
    </recommendedName>
</protein>
<keyword evidence="7" id="KW-1185">Reference proteome</keyword>
<name>A0ABQ7MIZ8_BRACM</name>
<dbReference type="InterPro" id="IPR002219">
    <property type="entry name" value="PKC_DAG/PE"/>
</dbReference>
<evidence type="ECO:0000313" key="6">
    <source>
        <dbReference type="EMBL" id="KAG5398704.1"/>
    </source>
</evidence>
<feature type="domain" description="Phorbol-ester/DAG-type" evidence="5">
    <location>
        <begin position="376"/>
        <end position="438"/>
    </location>
</feature>
<keyword evidence="2" id="KW-0677">Repeat</keyword>
<comment type="caution">
    <text evidence="6">The sequence shown here is derived from an EMBL/GenBank/DDBJ whole genome shotgun (WGS) entry which is preliminary data.</text>
</comment>
<keyword evidence="4" id="KW-0862">Zinc</keyword>
<evidence type="ECO:0000259" key="5">
    <source>
        <dbReference type="PROSITE" id="PS50081"/>
    </source>
</evidence>
<dbReference type="Proteomes" id="UP000823674">
    <property type="component" value="Chromosome A05"/>
</dbReference>
<dbReference type="InterPro" id="IPR001965">
    <property type="entry name" value="Znf_PHD"/>
</dbReference>
<dbReference type="InterPro" id="IPR046349">
    <property type="entry name" value="C1-like_sf"/>
</dbReference>
<organism evidence="6 7">
    <name type="scientific">Brassica rapa subsp. trilocularis</name>
    <dbReference type="NCBI Taxonomy" id="1813537"/>
    <lineage>
        <taxon>Eukaryota</taxon>
        <taxon>Viridiplantae</taxon>
        <taxon>Streptophyta</taxon>
        <taxon>Embryophyta</taxon>
        <taxon>Tracheophyta</taxon>
        <taxon>Spermatophyta</taxon>
        <taxon>Magnoliopsida</taxon>
        <taxon>eudicotyledons</taxon>
        <taxon>Gunneridae</taxon>
        <taxon>Pentapetalae</taxon>
        <taxon>rosids</taxon>
        <taxon>malvids</taxon>
        <taxon>Brassicales</taxon>
        <taxon>Brassicaceae</taxon>
        <taxon>Brassiceae</taxon>
        <taxon>Brassica</taxon>
    </lineage>
</organism>
<dbReference type="PANTHER" id="PTHR32410:SF193">
    <property type="entry name" value="DC1 DOMAIN-CONTAINING PROTEIN"/>
    <property type="match status" value="1"/>
</dbReference>
<dbReference type="InterPro" id="IPR004146">
    <property type="entry name" value="DC1"/>
</dbReference>
<dbReference type="EMBL" id="JADBGQ010000005">
    <property type="protein sequence ID" value="KAG5398704.1"/>
    <property type="molecule type" value="Genomic_DNA"/>
</dbReference>
<evidence type="ECO:0000313" key="7">
    <source>
        <dbReference type="Proteomes" id="UP000823674"/>
    </source>
</evidence>
<keyword evidence="3" id="KW-0863">Zinc-finger</keyword>
<dbReference type="SMART" id="SM00249">
    <property type="entry name" value="PHD"/>
    <property type="match status" value="4"/>
</dbReference>
<gene>
    <name evidence="6" type="primary">A05p045750.1_BraROA</name>
    <name evidence="6" type="ORF">IGI04_020518</name>
</gene>
<evidence type="ECO:0000256" key="3">
    <source>
        <dbReference type="ARBA" id="ARBA00022771"/>
    </source>
</evidence>
<keyword evidence="1" id="KW-0479">Metal-binding</keyword>
<sequence length="869" mass="100158">MENLTIDRPETHAHTLTFIRKRNPFNCDACGRVGKDVMNMYGCLSCNFFIHRDCMYLPKVIKLTRHSHRLFHTYQVPDHNTKCRICYDPFVCGSGGYICSDKTCDYKLHSQCATRKEIWDGKDLEREPEEISNSEDVTMTFSSLEEVDGKTLRHFSHHHDLIRLCVNGGEEENKRVCQACILRIGSNSFLGCKECDFALHDRCARLPRKMEHLFHRHSLTLEVDMMNIKEGFFRCSKCERESCGFMYWCCQEECDFKMDAKCASLAGPLYSETHKHPLTLLDYGARCYECYECPFSLDSKQATLPVLVKCNYDIHPLTLCFGRHIMCPWRLFSCEICEIRIKPDYPDYEDLYGCFDCNTLVHVECAIGKYPYLKPGHTIKLNGFEIEIASNSFSRPICHACHSTCQDKLIYYKANCFRCRLCDFGFHKECQTTLMESNLTIDRPETHEHTLTFIRKMNSFNCVACGLVDKYEINMYGCLPCNFFIHRNCIYLPKVIKLTRHSHRLFHTYQVPDCNTKCRRCENTFVPGCGGYICIDKTCDYKLHSYCATDKNTWDGRDVEGEPEETSNSDQDVTSLKEVDGKTFRHFSHQHDLMRLCVNGEKEEGEERVCQACILPVDFDCFLGCKECDFALHDTCASLPRKMEHTFHRHPITLEVDIEEASSVALNVNENHVVSCIGAAKRNCASLSDPLYSRTHEHPLSLADYGASCYKCSFYLGPNRVSLPVLVKCNYDTHPLTICLFESIKSWVWPPFHCEICEIRIKPKYPDYEDIYGCFDCNTVVHVECAIGKYPFLKPGHTIKLNGFEIEIASNSLSRPICHACHSTCQDKLVFKNKSSAISFCSINSPLFILNMSLKSMVQYIPMTVQRYA</sequence>